<comment type="similarity">
    <text evidence="2 13">Belongs to the sodium:solute symporter (SSF) (TC 2.A.21) family.</text>
</comment>
<keyword evidence="10 14" id="KW-0472">Membrane</keyword>
<feature type="transmembrane region" description="Helical" evidence="14">
    <location>
        <begin position="45"/>
        <end position="68"/>
    </location>
</feature>
<feature type="transmembrane region" description="Helical" evidence="14">
    <location>
        <begin position="456"/>
        <end position="478"/>
    </location>
</feature>
<organism evidence="15 16">
    <name type="scientific">Halanaerobium salsuginis</name>
    <dbReference type="NCBI Taxonomy" id="29563"/>
    <lineage>
        <taxon>Bacteria</taxon>
        <taxon>Bacillati</taxon>
        <taxon>Bacillota</taxon>
        <taxon>Clostridia</taxon>
        <taxon>Halanaerobiales</taxon>
        <taxon>Halanaerobiaceae</taxon>
        <taxon>Halanaerobium</taxon>
    </lineage>
</organism>
<feature type="transmembrane region" description="Helical" evidence="14">
    <location>
        <begin position="319"/>
        <end position="349"/>
    </location>
</feature>
<keyword evidence="9" id="KW-0406">Ion transport</keyword>
<evidence type="ECO:0000313" key="15">
    <source>
        <dbReference type="EMBL" id="SFL62220.1"/>
    </source>
</evidence>
<dbReference type="InterPro" id="IPR050277">
    <property type="entry name" value="Sodium:Solute_Symporter"/>
</dbReference>
<keyword evidence="5 14" id="KW-0812">Transmembrane</keyword>
<dbReference type="GO" id="GO:0005886">
    <property type="term" value="C:plasma membrane"/>
    <property type="evidence" value="ECO:0007669"/>
    <property type="project" value="UniProtKB-SubCell"/>
</dbReference>
<evidence type="ECO:0000256" key="2">
    <source>
        <dbReference type="ARBA" id="ARBA00006434"/>
    </source>
</evidence>
<feature type="transmembrane region" description="Helical" evidence="14">
    <location>
        <begin position="6"/>
        <end position="24"/>
    </location>
</feature>
<evidence type="ECO:0000256" key="6">
    <source>
        <dbReference type="ARBA" id="ARBA00022847"/>
    </source>
</evidence>
<feature type="transmembrane region" description="Helical" evidence="14">
    <location>
        <begin position="432"/>
        <end position="450"/>
    </location>
</feature>
<protein>
    <submittedName>
        <fullName evidence="15">Solute:Na+ symporter, SSS family</fullName>
    </submittedName>
</protein>
<keyword evidence="6" id="KW-0769">Symport</keyword>
<evidence type="ECO:0000256" key="13">
    <source>
        <dbReference type="RuleBase" id="RU362091"/>
    </source>
</evidence>
<evidence type="ECO:0000256" key="1">
    <source>
        <dbReference type="ARBA" id="ARBA00004651"/>
    </source>
</evidence>
<evidence type="ECO:0000256" key="7">
    <source>
        <dbReference type="ARBA" id="ARBA00022989"/>
    </source>
</evidence>
<evidence type="ECO:0000256" key="12">
    <source>
        <dbReference type="ARBA" id="ARBA00033708"/>
    </source>
</evidence>
<dbReference type="RefSeq" id="WP_089861714.1">
    <property type="nucleotide sequence ID" value="NZ_FOTI01000021.1"/>
</dbReference>
<dbReference type="Pfam" id="PF00474">
    <property type="entry name" value="SSF"/>
    <property type="match status" value="1"/>
</dbReference>
<name>A0A1I4J6P8_9FIRM</name>
<dbReference type="PANTHER" id="PTHR48086">
    <property type="entry name" value="SODIUM/PROLINE SYMPORTER-RELATED"/>
    <property type="match status" value="1"/>
</dbReference>
<evidence type="ECO:0000256" key="9">
    <source>
        <dbReference type="ARBA" id="ARBA00023065"/>
    </source>
</evidence>
<evidence type="ECO:0000256" key="4">
    <source>
        <dbReference type="ARBA" id="ARBA00022475"/>
    </source>
</evidence>
<feature type="transmembrane region" description="Helical" evidence="14">
    <location>
        <begin position="190"/>
        <end position="214"/>
    </location>
</feature>
<dbReference type="GO" id="GO:0015293">
    <property type="term" value="F:symporter activity"/>
    <property type="evidence" value="ECO:0007669"/>
    <property type="project" value="UniProtKB-KW"/>
</dbReference>
<dbReference type="Proteomes" id="UP000199006">
    <property type="component" value="Unassembled WGS sequence"/>
</dbReference>
<dbReference type="STRING" id="29563.SAMN02983006_01612"/>
<keyword evidence="3" id="KW-0813">Transport</keyword>
<dbReference type="Gene3D" id="1.20.1730.10">
    <property type="entry name" value="Sodium/glucose cotransporter"/>
    <property type="match status" value="1"/>
</dbReference>
<accession>A0A1I4J6P8</accession>
<feature type="transmembrane region" description="Helical" evidence="14">
    <location>
        <begin position="234"/>
        <end position="254"/>
    </location>
</feature>
<feature type="transmembrane region" description="Helical" evidence="14">
    <location>
        <begin position="80"/>
        <end position="98"/>
    </location>
</feature>
<dbReference type="CDD" id="cd10322">
    <property type="entry name" value="SLC5sbd"/>
    <property type="match status" value="1"/>
</dbReference>
<keyword evidence="16" id="KW-1185">Reference proteome</keyword>
<evidence type="ECO:0000256" key="5">
    <source>
        <dbReference type="ARBA" id="ARBA00022692"/>
    </source>
</evidence>
<evidence type="ECO:0000256" key="3">
    <source>
        <dbReference type="ARBA" id="ARBA00022448"/>
    </source>
</evidence>
<keyword evidence="7 14" id="KW-1133">Transmembrane helix</keyword>
<evidence type="ECO:0000256" key="8">
    <source>
        <dbReference type="ARBA" id="ARBA00023053"/>
    </source>
</evidence>
<feature type="transmembrane region" description="Helical" evidence="14">
    <location>
        <begin position="119"/>
        <end position="138"/>
    </location>
</feature>
<keyword evidence="11" id="KW-0739">Sodium transport</keyword>
<keyword evidence="8" id="KW-0915">Sodium</keyword>
<feature type="transmembrane region" description="Helical" evidence="14">
    <location>
        <begin position="402"/>
        <end position="425"/>
    </location>
</feature>
<dbReference type="AlphaFoldDB" id="A0A1I4J6P8"/>
<gene>
    <name evidence="15" type="ORF">SAMN02983006_01612</name>
</gene>
<dbReference type="PROSITE" id="PS50283">
    <property type="entry name" value="NA_SOLUT_SYMP_3"/>
    <property type="match status" value="1"/>
</dbReference>
<feature type="transmembrane region" description="Helical" evidence="14">
    <location>
        <begin position="275"/>
        <end position="299"/>
    </location>
</feature>
<feature type="transmembrane region" description="Helical" evidence="14">
    <location>
        <begin position="379"/>
        <end position="396"/>
    </location>
</feature>
<dbReference type="InterPro" id="IPR038377">
    <property type="entry name" value="Na/Glc_symporter_sf"/>
</dbReference>
<evidence type="ECO:0000256" key="10">
    <source>
        <dbReference type="ARBA" id="ARBA00023136"/>
    </source>
</evidence>
<sequence length="503" mass="54948">MSTTYLYLAILIYMILGFIVAFKARSGMEKGAIEYFLNNRNTSGIIAALSYSATTYSAFMMIGLAGFTYSGGVGALGFELVYLSGLSLVAFFGPRFWLIGKKNNYVSPYEMLADRYQNNWIGVAASFSACIFLIPYLAVQLMGVGYLLSGLSGGSIPFLTGVIIAVLLAIAWVLIAGMKSVTWTDSLQSLIMITVSILILFYVIYHHLGGFISFFNQLSTHSGQILTVPGPGFFNFKTFLGLSLPWFFFSISNPQVSQRLFIPRDLKAMKTMIKGFLAFGFIYTLVSVIWGFSALLLIPDLENSDLATPALLASEYVPTLLSLIAMVGITAAAISTIDSIMLTLASLVVRDLFKKDQSAQPAVKERKFGLKKDHQELKIARIVIFVIALLGFFFAIQELDLIAALSVAASVGLLVVVPSIFGAFYWKSATAAGSLSSILLGSFTALYLQFSGWHPFGLGAGIWTLLISLFSFIIISLFTTAPQEKAEQFIGYLKTECQQKNIL</sequence>
<dbReference type="InterPro" id="IPR001734">
    <property type="entry name" value="Na/solute_symporter"/>
</dbReference>
<comment type="subcellular location">
    <subcellularLocation>
        <location evidence="1">Cell membrane</location>
        <topology evidence="1">Multi-pass membrane protein</topology>
    </subcellularLocation>
</comment>
<evidence type="ECO:0000256" key="14">
    <source>
        <dbReference type="SAM" id="Phobius"/>
    </source>
</evidence>
<dbReference type="PANTHER" id="PTHR48086:SF3">
    <property type="entry name" value="SODIUM_PROLINE SYMPORTER"/>
    <property type="match status" value="1"/>
</dbReference>
<evidence type="ECO:0000256" key="11">
    <source>
        <dbReference type="ARBA" id="ARBA00023201"/>
    </source>
</evidence>
<feature type="transmembrane region" description="Helical" evidence="14">
    <location>
        <begin position="158"/>
        <end position="178"/>
    </location>
</feature>
<reference evidence="15 16" key="1">
    <citation type="submission" date="2016-10" db="EMBL/GenBank/DDBJ databases">
        <authorList>
            <person name="de Groot N.N."/>
        </authorList>
    </citation>
    <scope>NUCLEOTIDE SEQUENCE [LARGE SCALE GENOMIC DNA]</scope>
    <source>
        <strain evidence="15 16">ATCC 51327</strain>
    </source>
</reference>
<dbReference type="OrthoDB" id="9810181at2"/>
<dbReference type="GO" id="GO:0006814">
    <property type="term" value="P:sodium ion transport"/>
    <property type="evidence" value="ECO:0007669"/>
    <property type="project" value="UniProtKB-KW"/>
</dbReference>
<dbReference type="EMBL" id="FOTI01000021">
    <property type="protein sequence ID" value="SFL62220.1"/>
    <property type="molecule type" value="Genomic_DNA"/>
</dbReference>
<evidence type="ECO:0000313" key="16">
    <source>
        <dbReference type="Proteomes" id="UP000199006"/>
    </source>
</evidence>
<comment type="catalytic activity">
    <reaction evidence="12">
        <text>L-proline(in) + Na(+)(in) = L-proline(out) + Na(+)(out)</text>
        <dbReference type="Rhea" id="RHEA:28967"/>
        <dbReference type="ChEBI" id="CHEBI:29101"/>
        <dbReference type="ChEBI" id="CHEBI:60039"/>
    </reaction>
</comment>
<proteinExistence type="inferred from homology"/>
<keyword evidence="4" id="KW-1003">Cell membrane</keyword>